<organism evidence="2">
    <name type="scientific">Theileria annulata</name>
    <dbReference type="NCBI Taxonomy" id="5874"/>
    <lineage>
        <taxon>Eukaryota</taxon>
        <taxon>Sar</taxon>
        <taxon>Alveolata</taxon>
        <taxon>Apicomplexa</taxon>
        <taxon>Aconoidasida</taxon>
        <taxon>Piroplasmida</taxon>
        <taxon>Theileriidae</taxon>
        <taxon>Theileria</taxon>
    </lineage>
</organism>
<dbReference type="EMBL" id="UIVS01000002">
    <property type="protein sequence ID" value="SVP91502.1"/>
    <property type="molecule type" value="Genomic_DNA"/>
</dbReference>
<reference evidence="2" key="1">
    <citation type="submission" date="2018-07" db="EMBL/GenBank/DDBJ databases">
        <authorList>
            <person name="Quirk P.G."/>
            <person name="Krulwich T.A."/>
        </authorList>
    </citation>
    <scope>NUCLEOTIDE SEQUENCE</scope>
    <source>
        <strain evidence="2">Anand</strain>
    </source>
</reference>
<dbReference type="SUPFAM" id="SSF52540">
    <property type="entry name" value="P-loop containing nucleoside triphosphate hydrolases"/>
    <property type="match status" value="1"/>
</dbReference>
<dbReference type="GO" id="GO:0003924">
    <property type="term" value="F:GTPase activity"/>
    <property type="evidence" value="ECO:0007669"/>
    <property type="project" value="InterPro"/>
</dbReference>
<sequence>MYTISPLELISKVLPMMIKRPFVSKSRTPLPISIYSISWIFAVSDEYYDDSQSYVPFAFYDAPKYPFMEGDSYSPIGQRRMSFLVLFDVTSTESYLHALSITELLLSRNQTTGLHDPVVALVANKIDLVESDNELFSHAETYTQSKSIPFYRISCLTKKNVRNMMKEMALLIYGNVRLWELVLRND</sequence>
<proteinExistence type="predicted"/>
<gene>
    <name evidence="1" type="ORF">TAT_000161800</name>
    <name evidence="2" type="ORF">TAV_000162000</name>
</gene>
<evidence type="ECO:0000313" key="2">
    <source>
        <dbReference type="EMBL" id="SVP91502.1"/>
    </source>
</evidence>
<dbReference type="InterPro" id="IPR001806">
    <property type="entry name" value="Small_GTPase"/>
</dbReference>
<dbReference type="Pfam" id="PF00071">
    <property type="entry name" value="Ras"/>
    <property type="match status" value="1"/>
</dbReference>
<dbReference type="InterPro" id="IPR027417">
    <property type="entry name" value="P-loop_NTPase"/>
</dbReference>
<dbReference type="EMBL" id="UIVT01000002">
    <property type="protein sequence ID" value="SVP90907.1"/>
    <property type="molecule type" value="Genomic_DNA"/>
</dbReference>
<protein>
    <submittedName>
        <fullName evidence="2">Small GTPase, putative</fullName>
    </submittedName>
</protein>
<dbReference type="VEuPathDB" id="PiroplasmaDB:TA13770"/>
<name>A0A3B0MPS9_THEAN</name>
<accession>A0A3B0MPS9</accession>
<dbReference type="GO" id="GO:0005525">
    <property type="term" value="F:GTP binding"/>
    <property type="evidence" value="ECO:0007669"/>
    <property type="project" value="InterPro"/>
</dbReference>
<evidence type="ECO:0000313" key="1">
    <source>
        <dbReference type="EMBL" id="SVP90907.1"/>
    </source>
</evidence>
<dbReference type="AlphaFoldDB" id="A0A3B0MPS9"/>
<dbReference type="Gene3D" id="3.40.50.300">
    <property type="entry name" value="P-loop containing nucleotide triphosphate hydrolases"/>
    <property type="match status" value="1"/>
</dbReference>